<proteinExistence type="predicted"/>
<comment type="caution">
    <text evidence="2">The sequence shown here is derived from an EMBL/GenBank/DDBJ whole genome shotgun (WGS) entry which is preliminary data.</text>
</comment>
<dbReference type="Gene3D" id="1.20.58.100">
    <property type="entry name" value="Fumarate reductase/succinate dehydrogenase flavoprotein-like, C-terminal domain"/>
    <property type="match status" value="1"/>
</dbReference>
<accession>A0A562KWD4</accession>
<evidence type="ECO:0000313" key="3">
    <source>
        <dbReference type="Proteomes" id="UP000317176"/>
    </source>
</evidence>
<sequence length="63" mass="7402">MLATARWMYRSTLARQESWGMHRRDDYPDLDNRYRHYVTTGGLDEVWTSAQPLPSAHYAEAAE</sequence>
<organism evidence="2 3">
    <name type="scientific">Bradyrhizobium daqingense</name>
    <dbReference type="NCBI Taxonomy" id="993502"/>
    <lineage>
        <taxon>Bacteria</taxon>
        <taxon>Pseudomonadati</taxon>
        <taxon>Pseudomonadota</taxon>
        <taxon>Alphaproteobacteria</taxon>
        <taxon>Hyphomicrobiales</taxon>
        <taxon>Nitrobacteraceae</taxon>
        <taxon>Bradyrhizobium</taxon>
    </lineage>
</organism>
<protein>
    <submittedName>
        <fullName evidence="2">Fumarate reductase flavoprotein</fullName>
    </submittedName>
</protein>
<dbReference type="Proteomes" id="UP000317176">
    <property type="component" value="Unassembled WGS sequence"/>
</dbReference>
<feature type="domain" description="Fumarate reductase/succinate dehydrogenase flavoprotein-like C-terminal" evidence="1">
    <location>
        <begin position="1"/>
        <end position="36"/>
    </location>
</feature>
<dbReference type="InterPro" id="IPR015939">
    <property type="entry name" value="Fum_Rdtase/Succ_DH_flav-like_C"/>
</dbReference>
<evidence type="ECO:0000259" key="1">
    <source>
        <dbReference type="Pfam" id="PF02910"/>
    </source>
</evidence>
<dbReference type="Pfam" id="PF02910">
    <property type="entry name" value="Succ_DH_flav_C"/>
    <property type="match status" value="1"/>
</dbReference>
<dbReference type="GO" id="GO:0016491">
    <property type="term" value="F:oxidoreductase activity"/>
    <property type="evidence" value="ECO:0007669"/>
    <property type="project" value="InterPro"/>
</dbReference>
<dbReference type="InterPro" id="IPR037099">
    <property type="entry name" value="Fum_R/Succ_DH_flav-like_C_sf"/>
</dbReference>
<name>A0A562KWD4_9BRAD</name>
<dbReference type="EMBL" id="VLKL01000017">
    <property type="protein sequence ID" value="TWH99585.1"/>
    <property type="molecule type" value="Genomic_DNA"/>
</dbReference>
<reference evidence="2 3" key="1">
    <citation type="journal article" date="2015" name="Stand. Genomic Sci.">
        <title>Genomic Encyclopedia of Bacterial and Archaeal Type Strains, Phase III: the genomes of soil and plant-associated and newly described type strains.</title>
        <authorList>
            <person name="Whitman W.B."/>
            <person name="Woyke T."/>
            <person name="Klenk H.P."/>
            <person name="Zhou Y."/>
            <person name="Lilburn T.G."/>
            <person name="Beck B.J."/>
            <person name="De Vos P."/>
            <person name="Vandamme P."/>
            <person name="Eisen J.A."/>
            <person name="Garrity G."/>
            <person name="Hugenholtz P."/>
            <person name="Kyrpides N.C."/>
        </authorList>
    </citation>
    <scope>NUCLEOTIDE SEQUENCE [LARGE SCALE GENOMIC DNA]</scope>
    <source>
        <strain evidence="2 3">CGMCC 1.10947</strain>
    </source>
</reference>
<dbReference type="SUPFAM" id="SSF46977">
    <property type="entry name" value="Succinate dehydrogenase/fumarate reductase flavoprotein C-terminal domain"/>
    <property type="match status" value="1"/>
</dbReference>
<dbReference type="AlphaFoldDB" id="A0A562KWD4"/>
<evidence type="ECO:0000313" key="2">
    <source>
        <dbReference type="EMBL" id="TWH99585.1"/>
    </source>
</evidence>
<keyword evidence="3" id="KW-1185">Reference proteome</keyword>
<gene>
    <name evidence="2" type="ORF">IQ17_05303</name>
</gene>
<dbReference type="RefSeq" id="WP_231088345.1">
    <property type="nucleotide sequence ID" value="NZ_CP088014.1"/>
</dbReference>